<accession>A0AA43QXH2</accession>
<evidence type="ECO:0008006" key="3">
    <source>
        <dbReference type="Google" id="ProtNLM"/>
    </source>
</evidence>
<comment type="caution">
    <text evidence="1">The sequence shown here is derived from an EMBL/GenBank/DDBJ whole genome shotgun (WGS) entry which is preliminary data.</text>
</comment>
<evidence type="ECO:0000313" key="1">
    <source>
        <dbReference type="EMBL" id="MDI3349789.1"/>
    </source>
</evidence>
<protein>
    <recommendedName>
        <fullName evidence="3">DUF932 domain-containing protein</fullName>
    </recommendedName>
</protein>
<dbReference type="InterPro" id="IPR026325">
    <property type="entry name" value="DUF932"/>
</dbReference>
<sequence length="281" mass="31962">MEVSNTRVVELLNQTNLNWNVRSEKVQTESGLILDGYNALVREDTNVALSVRGEGYYPYQNHELVELLDRVSGLTGLSIHRGGFFGDGQKVFIQLKSNNLRLGNDRIEGYLTGINSFDGTTSLAFGPSNITISCQNKFFASFREMQSKVRHTKNMVMRVDEICRRLEGVLDEEKILFDKIVRLSETPFDQAIKDSVTRRLFNIDKDVDLNDMDSISGVTRNKLSRYYVDLNGELQGKGDNLWGLFSGVTKYTTHSLTKNDNTEAKMFGVYGKREKEIFELL</sequence>
<dbReference type="AlphaFoldDB" id="A0AA43QXH2"/>
<reference evidence="1" key="1">
    <citation type="submission" date="2022-11" db="EMBL/GenBank/DDBJ databases">
        <title>Draft genome of Mycoplasma arginini isolated from fly.</title>
        <authorList>
            <person name="Severgnini M."/>
            <person name="Gioia G."/>
            <person name="Cremonesi P."/>
            <person name="Moroni P."/>
            <person name="Addis M.F."/>
            <person name="Castiglioni B."/>
        </authorList>
    </citation>
    <scope>NUCLEOTIDE SEQUENCE</scope>
    <source>
        <strain evidence="1">QMP CG1-1632</strain>
    </source>
</reference>
<name>A0AA43QXH2_MYCAR</name>
<proteinExistence type="predicted"/>
<gene>
    <name evidence="1" type="ORF">DCBHLPFO_00642</name>
</gene>
<evidence type="ECO:0000313" key="2">
    <source>
        <dbReference type="Proteomes" id="UP001162175"/>
    </source>
</evidence>
<dbReference type="EMBL" id="JAPFAR010000126">
    <property type="protein sequence ID" value="MDI3349789.1"/>
    <property type="molecule type" value="Genomic_DNA"/>
</dbReference>
<organism evidence="1 2">
    <name type="scientific">Mycoplasmopsis arginini</name>
    <name type="common">Mycoplasma arginini</name>
    <dbReference type="NCBI Taxonomy" id="2094"/>
    <lineage>
        <taxon>Bacteria</taxon>
        <taxon>Bacillati</taxon>
        <taxon>Mycoplasmatota</taxon>
        <taxon>Mycoplasmoidales</taxon>
        <taxon>Metamycoplasmataceae</taxon>
        <taxon>Mycoplasmopsis</taxon>
    </lineage>
</organism>
<dbReference type="Pfam" id="PF06067">
    <property type="entry name" value="DUF932"/>
    <property type="match status" value="1"/>
</dbReference>
<dbReference type="Proteomes" id="UP001162175">
    <property type="component" value="Unassembled WGS sequence"/>
</dbReference>